<dbReference type="OrthoDB" id="7055207at2"/>
<gene>
    <name evidence="1" type="ORF">CAL65_14670</name>
</gene>
<accession>A0A3E0WRJ4</accession>
<dbReference type="SUPFAM" id="SSF53901">
    <property type="entry name" value="Thiolase-like"/>
    <property type="match status" value="1"/>
</dbReference>
<dbReference type="AlphaFoldDB" id="A0A3E0WRJ4"/>
<evidence type="ECO:0000313" key="2">
    <source>
        <dbReference type="Proteomes" id="UP000256763"/>
    </source>
</evidence>
<dbReference type="RefSeq" id="WP_116302801.1">
    <property type="nucleotide sequence ID" value="NZ_NFZV01000014.1"/>
</dbReference>
<organism evidence="1 2">
    <name type="scientific">Alkalilimnicola ehrlichii</name>
    <dbReference type="NCBI Taxonomy" id="351052"/>
    <lineage>
        <taxon>Bacteria</taxon>
        <taxon>Pseudomonadati</taxon>
        <taxon>Pseudomonadota</taxon>
        <taxon>Gammaproteobacteria</taxon>
        <taxon>Chromatiales</taxon>
        <taxon>Ectothiorhodospiraceae</taxon>
        <taxon>Alkalilimnicola</taxon>
    </lineage>
</organism>
<comment type="caution">
    <text evidence="1">The sequence shown here is derived from an EMBL/GenBank/DDBJ whole genome shotgun (WGS) entry which is preliminary data.</text>
</comment>
<reference evidence="2" key="1">
    <citation type="submission" date="2017-05" db="EMBL/GenBank/DDBJ databases">
        <authorList>
            <person name="Sharma S."/>
            <person name="Sidhu C."/>
            <person name="Pinnaka A.K."/>
        </authorList>
    </citation>
    <scope>NUCLEOTIDE SEQUENCE [LARGE SCALE GENOMIC DNA]</scope>
    <source>
        <strain evidence="2">AK93</strain>
    </source>
</reference>
<proteinExistence type="predicted"/>
<dbReference type="Proteomes" id="UP000256763">
    <property type="component" value="Unassembled WGS sequence"/>
</dbReference>
<keyword evidence="2" id="KW-1185">Reference proteome</keyword>
<protein>
    <submittedName>
        <fullName evidence="1">Uncharacterized protein</fullName>
    </submittedName>
</protein>
<evidence type="ECO:0000313" key="1">
    <source>
        <dbReference type="EMBL" id="RFA34606.1"/>
    </source>
</evidence>
<dbReference type="EMBL" id="NFZW01000015">
    <property type="protein sequence ID" value="RFA34606.1"/>
    <property type="molecule type" value="Genomic_DNA"/>
</dbReference>
<dbReference type="GO" id="GO:0016746">
    <property type="term" value="F:acyltransferase activity"/>
    <property type="evidence" value="ECO:0007669"/>
    <property type="project" value="InterPro"/>
</dbReference>
<dbReference type="Gene3D" id="3.40.47.10">
    <property type="match status" value="1"/>
</dbReference>
<name>A0A3E0WRJ4_9GAMM</name>
<dbReference type="InterPro" id="IPR016039">
    <property type="entry name" value="Thiolase-like"/>
</dbReference>
<sequence length="257" mass="28192">MKFDDVWIAGAGAALGNLVSAADAVADGRYPRGWAMWAGMSSVSVSELFPGELAVIAGREALQSSSIDPGAIGLHVFSSMSFPGLYAWPVSHFVARRLIPPFSGLSFWNNAFSASSLAAIEIGASMMCGRPDIQAALLTTGDRFHLPDVDRWKHDRGLVFGDGGGALVLSRAGGWARLKCVVSWTDPELEEMHRGEDVLCSMGETRWPVDQSKRYNDYFAKDEVVLPKVVERSSDNAKRCFPKRWPRPRRVWTIFVG</sequence>